<protein>
    <submittedName>
        <fullName evidence="2">Uncharacterized protein</fullName>
    </submittedName>
</protein>
<evidence type="ECO:0000313" key="3">
    <source>
        <dbReference type="Proteomes" id="UP000289954"/>
    </source>
</evidence>
<feature type="compositionally biased region" description="Basic and acidic residues" evidence="1">
    <location>
        <begin position="1"/>
        <end position="15"/>
    </location>
</feature>
<dbReference type="EMBL" id="BIMR01000364">
    <property type="protein sequence ID" value="GCE78303.1"/>
    <property type="molecule type" value="Genomic_DNA"/>
</dbReference>
<organism evidence="2 3">
    <name type="scientific">Cellulomonas biazotea</name>
    <dbReference type="NCBI Taxonomy" id="1709"/>
    <lineage>
        <taxon>Bacteria</taxon>
        <taxon>Bacillati</taxon>
        <taxon>Actinomycetota</taxon>
        <taxon>Actinomycetes</taxon>
        <taxon>Micrococcales</taxon>
        <taxon>Cellulomonadaceae</taxon>
        <taxon>Cellulomonas</taxon>
    </lineage>
</organism>
<keyword evidence="3" id="KW-1185">Reference proteome</keyword>
<dbReference type="OrthoDB" id="9824867at2"/>
<evidence type="ECO:0000313" key="2">
    <source>
        <dbReference type="EMBL" id="GCE78303.1"/>
    </source>
</evidence>
<dbReference type="Proteomes" id="UP000289954">
    <property type="component" value="Unassembled WGS sequence"/>
</dbReference>
<name>A0A402DVZ7_9CELL</name>
<sequence length="299" mass="32907">MRERDRARRERDRGTRHTGPAPAVHDDAQARLTTGVDHARAAPDRLPPPELVALQRAVGNAVVGELVAQRQPAPPGPAPAPAPAPAVDLSEFIEDAASPGLTLAVANQVREALRLNRRQQALDLVVGALVEDGTINRDLLRNGRMRYDAGLAGEGAVMPPGFRLVNGARVANPSRVRLGPAAFRSGLAVLYSSVLHEYRHVEQFQRINSAADPLHGQNNWLVERQEVDAYLREVETSRTTGLFADARQMREVWRRLHFEHWIGVDRAGRRALNDRYVAAHAIVRQAVGPDVRLGFSPVR</sequence>
<dbReference type="RefSeq" id="WP_130782968.1">
    <property type="nucleotide sequence ID" value="NZ_BIMR01000364.1"/>
</dbReference>
<reference evidence="2 3" key="1">
    <citation type="submission" date="2019-01" db="EMBL/GenBank/DDBJ databases">
        <title>Draft genome sequence of Cellulomonas takizawaensis strain TKZ-21.</title>
        <authorList>
            <person name="Yamamura H."/>
            <person name="Hayashi T."/>
            <person name="Hamada M."/>
            <person name="Serisawa Y."/>
            <person name="Matsuyama K."/>
            <person name="Nakagawa Y."/>
            <person name="Otoguro M."/>
            <person name="Yanagida F."/>
            <person name="Hayakawa M."/>
        </authorList>
    </citation>
    <scope>NUCLEOTIDE SEQUENCE [LARGE SCALE GENOMIC DNA]</scope>
    <source>
        <strain evidence="2 3">NBRC12680</strain>
    </source>
</reference>
<dbReference type="AlphaFoldDB" id="A0A402DVZ7"/>
<accession>A0A402DVZ7</accession>
<comment type="caution">
    <text evidence="2">The sequence shown here is derived from an EMBL/GenBank/DDBJ whole genome shotgun (WGS) entry which is preliminary data.</text>
</comment>
<evidence type="ECO:0000256" key="1">
    <source>
        <dbReference type="SAM" id="MobiDB-lite"/>
    </source>
</evidence>
<proteinExistence type="predicted"/>
<gene>
    <name evidence="2" type="ORF">CBZ_33590</name>
</gene>
<feature type="region of interest" description="Disordered" evidence="1">
    <location>
        <begin position="1"/>
        <end position="46"/>
    </location>
</feature>